<keyword evidence="5" id="KW-1185">Reference proteome</keyword>
<dbReference type="RefSeq" id="WP_344279890.1">
    <property type="nucleotide sequence ID" value="NZ_BAAAMR010000107.1"/>
</dbReference>
<accession>A0ABP5M931</accession>
<dbReference type="EMBL" id="BAAAMR010000107">
    <property type="protein sequence ID" value="GAA2162835.1"/>
    <property type="molecule type" value="Genomic_DNA"/>
</dbReference>
<dbReference type="SUPFAM" id="SSF49384">
    <property type="entry name" value="Carbohydrate-binding domain"/>
    <property type="match status" value="1"/>
</dbReference>
<keyword evidence="2" id="KW-0812">Transmembrane</keyword>
<feature type="domain" description="CBM2" evidence="3">
    <location>
        <begin position="249"/>
        <end position="339"/>
    </location>
</feature>
<feature type="region of interest" description="Disordered" evidence="1">
    <location>
        <begin position="135"/>
        <end position="168"/>
    </location>
</feature>
<evidence type="ECO:0000313" key="5">
    <source>
        <dbReference type="Proteomes" id="UP001501020"/>
    </source>
</evidence>
<feature type="compositionally biased region" description="Pro residues" evidence="1">
    <location>
        <begin position="51"/>
        <end position="67"/>
    </location>
</feature>
<evidence type="ECO:0000256" key="1">
    <source>
        <dbReference type="SAM" id="MobiDB-lite"/>
    </source>
</evidence>
<protein>
    <recommendedName>
        <fullName evidence="3">CBM2 domain-containing protein</fullName>
    </recommendedName>
</protein>
<evidence type="ECO:0000313" key="4">
    <source>
        <dbReference type="EMBL" id="GAA2162835.1"/>
    </source>
</evidence>
<dbReference type="Proteomes" id="UP001501020">
    <property type="component" value="Unassembled WGS sequence"/>
</dbReference>
<sequence length="342" mass="35313">MGRHTKREQSADGPVPDDPAPAGSVYGAPSAPSFEAFSGPTDDQVFFSYEPFPPGSPAGTPAGPPPAAQRQHGPPEQHGFAPYPGDYPGGLPASLAGRDDRAYGEDRFQGYADDPAPVPAAAPAFGHLDDRAAGIAEDRMPGPPAPPLPPPPPPPAAGSDDDSAEHPSARTRVAKLVSALPVPMLPIVALVIAVGVVAYALSTQQISLNFAGGAPKDPIDNPRDSQVSQRGPGNRASRASRPDGLVIAFHVTSRTSTAFRATATITNKGQKPVGAWALAFGIPDVTTRAVSGATVVKTGKLLYVRGRTGIAPGRSVQFVFTADGTPRKPTYCLMNKLACTIL</sequence>
<proteinExistence type="predicted"/>
<feature type="compositionally biased region" description="Pro residues" evidence="1">
    <location>
        <begin position="141"/>
        <end position="156"/>
    </location>
</feature>
<organism evidence="4 5">
    <name type="scientific">Actinomadura napierensis</name>
    <dbReference type="NCBI Taxonomy" id="267854"/>
    <lineage>
        <taxon>Bacteria</taxon>
        <taxon>Bacillati</taxon>
        <taxon>Actinomycetota</taxon>
        <taxon>Actinomycetes</taxon>
        <taxon>Streptosporangiales</taxon>
        <taxon>Thermomonosporaceae</taxon>
        <taxon>Actinomadura</taxon>
    </lineage>
</organism>
<feature type="transmembrane region" description="Helical" evidence="2">
    <location>
        <begin position="176"/>
        <end position="201"/>
    </location>
</feature>
<dbReference type="Gene3D" id="2.60.40.290">
    <property type="match status" value="1"/>
</dbReference>
<keyword evidence="2" id="KW-1133">Transmembrane helix</keyword>
<dbReference type="Pfam" id="PF00553">
    <property type="entry name" value="CBM_2"/>
    <property type="match status" value="1"/>
</dbReference>
<feature type="region of interest" description="Disordered" evidence="1">
    <location>
        <begin position="214"/>
        <end position="240"/>
    </location>
</feature>
<comment type="caution">
    <text evidence="4">The sequence shown here is derived from an EMBL/GenBank/DDBJ whole genome shotgun (WGS) entry which is preliminary data.</text>
</comment>
<keyword evidence="2" id="KW-0472">Membrane</keyword>
<name>A0ABP5M931_9ACTN</name>
<gene>
    <name evidence="4" type="ORF">GCM10009727_78560</name>
</gene>
<evidence type="ECO:0000256" key="2">
    <source>
        <dbReference type="SAM" id="Phobius"/>
    </source>
</evidence>
<dbReference type="InterPro" id="IPR001919">
    <property type="entry name" value="CBD2"/>
</dbReference>
<feature type="region of interest" description="Disordered" evidence="1">
    <location>
        <begin position="1"/>
        <end position="99"/>
    </location>
</feature>
<evidence type="ECO:0000259" key="3">
    <source>
        <dbReference type="SMART" id="SM00637"/>
    </source>
</evidence>
<dbReference type="InterPro" id="IPR008965">
    <property type="entry name" value="CBM2/CBM3_carb-bd_dom_sf"/>
</dbReference>
<reference evidence="5" key="1">
    <citation type="journal article" date="2019" name="Int. J. Syst. Evol. Microbiol.">
        <title>The Global Catalogue of Microorganisms (GCM) 10K type strain sequencing project: providing services to taxonomists for standard genome sequencing and annotation.</title>
        <authorList>
            <consortium name="The Broad Institute Genomics Platform"/>
            <consortium name="The Broad Institute Genome Sequencing Center for Infectious Disease"/>
            <person name="Wu L."/>
            <person name="Ma J."/>
        </authorList>
    </citation>
    <scope>NUCLEOTIDE SEQUENCE [LARGE SCALE GENOMIC DNA]</scope>
    <source>
        <strain evidence="5">JCM 13850</strain>
    </source>
</reference>
<dbReference type="SMART" id="SM00637">
    <property type="entry name" value="CBD_II"/>
    <property type="match status" value="1"/>
</dbReference>
<dbReference type="InterPro" id="IPR012291">
    <property type="entry name" value="CBM2_carb-bd_dom_sf"/>
</dbReference>